<dbReference type="AlphaFoldDB" id="A0A915DBN1"/>
<feature type="transmembrane region" description="Helical" evidence="1">
    <location>
        <begin position="163"/>
        <end position="184"/>
    </location>
</feature>
<sequence length="294" mass="32676">MENLKGEVQNTVYLGSSTELLVVWTGRDWIRSGGESKKILEQIFELIRWLQKYKEVQVALVVPPFVPAKQETWKEVKYGLSSLPNQGKLTVVIPKCASSRAFSEFIDDAGNPTEVAFQDVDQTLAQNSLKLEKKLAINQNHPGEEQPSTSQATSRRSNKGLTIGYYTMGLITWLALMTMLHSAIASGPMICRHQGLSSSVLTIPKTDSLCEEAQRLKGNPQPLTITIWQPNVKKRSRKATSCHIIESTVAYYTNLLNDNFLDYTNASLAISPEECKIMAESNQCSHGELKATGL</sequence>
<name>A0A915DBN1_9BILA</name>
<dbReference type="WBParaSite" id="jg17724">
    <property type="protein sequence ID" value="jg17724"/>
    <property type="gene ID" value="jg17724"/>
</dbReference>
<keyword evidence="1" id="KW-0472">Membrane</keyword>
<evidence type="ECO:0000313" key="3">
    <source>
        <dbReference type="WBParaSite" id="jg17724"/>
    </source>
</evidence>
<keyword evidence="2" id="KW-1185">Reference proteome</keyword>
<evidence type="ECO:0000313" key="2">
    <source>
        <dbReference type="Proteomes" id="UP000887574"/>
    </source>
</evidence>
<keyword evidence="1" id="KW-0812">Transmembrane</keyword>
<organism evidence="2 3">
    <name type="scientific">Ditylenchus dipsaci</name>
    <dbReference type="NCBI Taxonomy" id="166011"/>
    <lineage>
        <taxon>Eukaryota</taxon>
        <taxon>Metazoa</taxon>
        <taxon>Ecdysozoa</taxon>
        <taxon>Nematoda</taxon>
        <taxon>Chromadorea</taxon>
        <taxon>Rhabditida</taxon>
        <taxon>Tylenchina</taxon>
        <taxon>Tylenchomorpha</taxon>
        <taxon>Sphaerularioidea</taxon>
        <taxon>Anguinidae</taxon>
        <taxon>Anguininae</taxon>
        <taxon>Ditylenchus</taxon>
    </lineage>
</organism>
<reference evidence="3" key="1">
    <citation type="submission" date="2022-11" db="UniProtKB">
        <authorList>
            <consortium name="WormBaseParasite"/>
        </authorList>
    </citation>
    <scope>IDENTIFICATION</scope>
</reference>
<evidence type="ECO:0000256" key="1">
    <source>
        <dbReference type="SAM" id="Phobius"/>
    </source>
</evidence>
<accession>A0A915DBN1</accession>
<proteinExistence type="predicted"/>
<dbReference type="Proteomes" id="UP000887574">
    <property type="component" value="Unplaced"/>
</dbReference>
<protein>
    <submittedName>
        <fullName evidence="3">Uncharacterized protein</fullName>
    </submittedName>
</protein>
<keyword evidence="1" id="KW-1133">Transmembrane helix</keyword>